<dbReference type="EMBL" id="MT144621">
    <property type="protein sequence ID" value="QJH95516.1"/>
    <property type="molecule type" value="Genomic_DNA"/>
</dbReference>
<evidence type="ECO:0000313" key="2">
    <source>
        <dbReference type="EMBL" id="QJH95516.1"/>
    </source>
</evidence>
<proteinExistence type="predicted"/>
<dbReference type="AlphaFoldDB" id="A0A6H1ZCX7"/>
<name>A0A6H1ZCX7_9ZZZZ</name>
<organism evidence="1">
    <name type="scientific">viral metagenome</name>
    <dbReference type="NCBI Taxonomy" id="1070528"/>
    <lineage>
        <taxon>unclassified sequences</taxon>
        <taxon>metagenomes</taxon>
        <taxon>organismal metagenomes</taxon>
    </lineage>
</organism>
<accession>A0A6H1ZCX7</accession>
<sequence length="95" mass="10407">MVEEAQKSRIRLGLNADGDQVLMLGSEREAMSEAEVDNLINMLNTGKADSKDIKMALKKIKGIQKQYNTVGKPLANHLKVVEEDAEIPGEVVNAD</sequence>
<gene>
    <name evidence="1" type="ORF">TM448A00274_0047</name>
    <name evidence="2" type="ORF">TM448B00451_0040</name>
</gene>
<evidence type="ECO:0000313" key="1">
    <source>
        <dbReference type="EMBL" id="QJA45763.1"/>
    </source>
</evidence>
<reference evidence="1" key="1">
    <citation type="submission" date="2020-03" db="EMBL/GenBank/DDBJ databases">
        <title>The deep terrestrial virosphere.</title>
        <authorList>
            <person name="Holmfeldt K."/>
            <person name="Nilsson E."/>
            <person name="Simone D."/>
            <person name="Lopez-Fernandez M."/>
            <person name="Wu X."/>
            <person name="de Brujin I."/>
            <person name="Lundin D."/>
            <person name="Andersson A."/>
            <person name="Bertilsson S."/>
            <person name="Dopson M."/>
        </authorList>
    </citation>
    <scope>NUCLEOTIDE SEQUENCE</scope>
    <source>
        <strain evidence="1">TM448A00274</strain>
        <strain evidence="2">TM448B00451</strain>
    </source>
</reference>
<protein>
    <submittedName>
        <fullName evidence="1">Uncharacterized protein</fullName>
    </submittedName>
</protein>
<dbReference type="EMBL" id="MT143996">
    <property type="protein sequence ID" value="QJA45763.1"/>
    <property type="molecule type" value="Genomic_DNA"/>
</dbReference>